<dbReference type="InterPro" id="IPR023393">
    <property type="entry name" value="START-like_dom_sf"/>
</dbReference>
<dbReference type="InterPro" id="IPR019587">
    <property type="entry name" value="Polyketide_cyclase/dehydratase"/>
</dbReference>
<evidence type="ECO:0000313" key="3">
    <source>
        <dbReference type="Proteomes" id="UP000031967"/>
    </source>
</evidence>
<comment type="caution">
    <text evidence="2">The sequence shown here is derived from an EMBL/GenBank/DDBJ whole genome shotgun (WGS) entry which is preliminary data.</text>
</comment>
<evidence type="ECO:0008006" key="4">
    <source>
        <dbReference type="Google" id="ProtNLM"/>
    </source>
</evidence>
<dbReference type="CDD" id="cd07812">
    <property type="entry name" value="SRPBCC"/>
    <property type="match status" value="1"/>
</dbReference>
<sequence>MKTYQVAVSRMIDAPLQEVYKVVIDMEEHRRILPKQFESLEVLQGGNGAGTVFRLGMNVMGARQTLVMTVTEPEPGRIVRECDEAAGVTTVWTLTPSANGRQCLLKLTTDFPCKPGFAGLAERLVSPPIVRSMYRRELDNMNAYLTAGITHPPTPVRKTASNSRNNSPRQDA</sequence>
<dbReference type="SUPFAM" id="SSF55961">
    <property type="entry name" value="Bet v1-like"/>
    <property type="match status" value="1"/>
</dbReference>
<accession>A0ABR5AF67</accession>
<name>A0ABR5AF67_9BACL</name>
<gene>
    <name evidence="2" type="ORF">SD70_18245</name>
</gene>
<evidence type="ECO:0000313" key="2">
    <source>
        <dbReference type="EMBL" id="KIL39701.1"/>
    </source>
</evidence>
<dbReference type="RefSeq" id="WP_041048964.1">
    <property type="nucleotide sequence ID" value="NZ_JXAK01000032.1"/>
</dbReference>
<keyword evidence="3" id="KW-1185">Reference proteome</keyword>
<feature type="compositionally biased region" description="Polar residues" evidence="1">
    <location>
        <begin position="159"/>
        <end position="172"/>
    </location>
</feature>
<dbReference type="Proteomes" id="UP000031967">
    <property type="component" value="Unassembled WGS sequence"/>
</dbReference>
<evidence type="ECO:0000256" key="1">
    <source>
        <dbReference type="SAM" id="MobiDB-lite"/>
    </source>
</evidence>
<dbReference type="Gene3D" id="3.30.530.20">
    <property type="match status" value="1"/>
</dbReference>
<dbReference type="EMBL" id="JXAK01000032">
    <property type="protein sequence ID" value="KIL39701.1"/>
    <property type="molecule type" value="Genomic_DNA"/>
</dbReference>
<organism evidence="2 3">
    <name type="scientific">Gordoniibacillus kamchatkensis</name>
    <dbReference type="NCBI Taxonomy" id="1590651"/>
    <lineage>
        <taxon>Bacteria</taxon>
        <taxon>Bacillati</taxon>
        <taxon>Bacillota</taxon>
        <taxon>Bacilli</taxon>
        <taxon>Bacillales</taxon>
        <taxon>Paenibacillaceae</taxon>
        <taxon>Gordoniibacillus</taxon>
    </lineage>
</organism>
<reference evidence="2 3" key="1">
    <citation type="submission" date="2014-12" db="EMBL/GenBank/DDBJ databases">
        <title>Draft genome sequence of Paenibacillus kamchatkensis strain B-2647.</title>
        <authorList>
            <person name="Karlyshev A.V."/>
            <person name="Kudryashova E.B."/>
        </authorList>
    </citation>
    <scope>NUCLEOTIDE SEQUENCE [LARGE SCALE GENOMIC DNA]</scope>
    <source>
        <strain evidence="2 3">VKM B-2647</strain>
    </source>
</reference>
<proteinExistence type="predicted"/>
<feature type="region of interest" description="Disordered" evidence="1">
    <location>
        <begin position="147"/>
        <end position="172"/>
    </location>
</feature>
<protein>
    <recommendedName>
        <fullName evidence="4">Polyketide cyclase / dehydrase and lipid transport</fullName>
    </recommendedName>
</protein>
<dbReference type="Pfam" id="PF10604">
    <property type="entry name" value="Polyketide_cyc2"/>
    <property type="match status" value="1"/>
</dbReference>